<dbReference type="OrthoDB" id="4807647at2"/>
<evidence type="ECO:0008006" key="3">
    <source>
        <dbReference type="Google" id="ProtNLM"/>
    </source>
</evidence>
<dbReference type="InterPro" id="IPR007061">
    <property type="entry name" value="MST-like"/>
</dbReference>
<name>A0A2V4ASB2_9PSEU</name>
<evidence type="ECO:0000313" key="1">
    <source>
        <dbReference type="EMBL" id="PXY22904.1"/>
    </source>
</evidence>
<proteinExistence type="predicted"/>
<protein>
    <recommendedName>
        <fullName evidence="3">Damage-inducible protein DinB</fullName>
    </recommendedName>
</protein>
<reference evidence="1 2" key="1">
    <citation type="submission" date="2016-07" db="EMBL/GenBank/DDBJ databases">
        <title>Draft genome sequence of Prauserella muralis DSM 45305, isolated from a mould-covered wall in an indoor environment.</title>
        <authorList>
            <person name="Ruckert C."/>
            <person name="Albersmeier A."/>
            <person name="Jiang C.-L."/>
            <person name="Jiang Y."/>
            <person name="Kalinowski J."/>
            <person name="Schneider O."/>
            <person name="Winkler A."/>
            <person name="Zotchev S.B."/>
        </authorList>
    </citation>
    <scope>NUCLEOTIDE SEQUENCE [LARGE SCALE GENOMIC DNA]</scope>
    <source>
        <strain evidence="1 2">DSM 45305</strain>
    </source>
</reference>
<dbReference type="SUPFAM" id="SSF109854">
    <property type="entry name" value="DinB/YfiT-like putative metalloenzymes"/>
    <property type="match status" value="1"/>
</dbReference>
<sequence>MLTEEQYLYFTDRALDGMAEVLTGLGDDLANTRPGLPGANSPYAIVTHCLGVAEYWAGHLVAGRTVHRDRDAEFTATGPVEELVRRVAAAKAQLRADVAAADAAAPLRHEPPPAYRDAVPGTTQAGALQHVYEELAQHRGHLELTRDVLVATAARPRP</sequence>
<dbReference type="InterPro" id="IPR034660">
    <property type="entry name" value="DinB/YfiT-like"/>
</dbReference>
<dbReference type="EMBL" id="MASW01000005">
    <property type="protein sequence ID" value="PXY22904.1"/>
    <property type="molecule type" value="Genomic_DNA"/>
</dbReference>
<gene>
    <name evidence="1" type="ORF">BAY60_20460</name>
</gene>
<organism evidence="1 2">
    <name type="scientific">Prauserella muralis</name>
    <dbReference type="NCBI Taxonomy" id="588067"/>
    <lineage>
        <taxon>Bacteria</taxon>
        <taxon>Bacillati</taxon>
        <taxon>Actinomycetota</taxon>
        <taxon>Actinomycetes</taxon>
        <taxon>Pseudonocardiales</taxon>
        <taxon>Pseudonocardiaceae</taxon>
        <taxon>Prauserella</taxon>
    </lineage>
</organism>
<dbReference type="Gene3D" id="1.20.120.450">
    <property type="entry name" value="dinb family like domain"/>
    <property type="match status" value="1"/>
</dbReference>
<comment type="caution">
    <text evidence="1">The sequence shown here is derived from an EMBL/GenBank/DDBJ whole genome shotgun (WGS) entry which is preliminary data.</text>
</comment>
<accession>A0A2V4ASB2</accession>
<keyword evidence="2" id="KW-1185">Reference proteome</keyword>
<evidence type="ECO:0000313" key="2">
    <source>
        <dbReference type="Proteomes" id="UP000249915"/>
    </source>
</evidence>
<dbReference type="Pfam" id="PF04978">
    <property type="entry name" value="MST"/>
    <property type="match status" value="1"/>
</dbReference>
<dbReference type="Proteomes" id="UP000249915">
    <property type="component" value="Unassembled WGS sequence"/>
</dbReference>
<dbReference type="AlphaFoldDB" id="A0A2V4ASB2"/>